<evidence type="ECO:0000256" key="4">
    <source>
        <dbReference type="ARBA" id="ARBA00022777"/>
    </source>
</evidence>
<evidence type="ECO:0000259" key="7">
    <source>
        <dbReference type="PROSITE" id="PS51158"/>
    </source>
</evidence>
<name>A0A9W3B0C8_BIOGL</name>
<feature type="compositionally biased region" description="Polar residues" evidence="6">
    <location>
        <begin position="460"/>
        <end position="481"/>
    </location>
</feature>
<dbReference type="PROSITE" id="PS51158">
    <property type="entry name" value="ALPHA_KINASE"/>
    <property type="match status" value="1"/>
</dbReference>
<dbReference type="GeneID" id="129927482"/>
<accession>A0A9W3B0C8</accession>
<dbReference type="InterPro" id="IPR051852">
    <property type="entry name" value="Alpha-type_PK"/>
</dbReference>
<dbReference type="Proteomes" id="UP001165740">
    <property type="component" value="Chromosome 7"/>
</dbReference>
<evidence type="ECO:0000256" key="1">
    <source>
        <dbReference type="ARBA" id="ARBA00022527"/>
    </source>
</evidence>
<reference evidence="9 10" key="1">
    <citation type="submission" date="2025-04" db="UniProtKB">
        <authorList>
            <consortium name="RefSeq"/>
        </authorList>
    </citation>
    <scope>IDENTIFICATION</scope>
</reference>
<dbReference type="SUPFAM" id="SSF56112">
    <property type="entry name" value="Protein kinase-like (PK-like)"/>
    <property type="match status" value="1"/>
</dbReference>
<dbReference type="RefSeq" id="XP_055892934.1">
    <property type="nucleotide sequence ID" value="XM_056036959.1"/>
</dbReference>
<keyword evidence="4" id="KW-0418">Kinase</keyword>
<dbReference type="AlphaFoldDB" id="A0A9W3B0C8"/>
<dbReference type="Pfam" id="PF02816">
    <property type="entry name" value="Alpha_kinase"/>
    <property type="match status" value="1"/>
</dbReference>
<sequence length="502" mass="57226">MKFFCFERDNQTQFTSPGSTRETYMASFELFPFYEGSAFSLYKGLLNGKGPLRGEFCVVRTKMEKAVDPMVWRAYLMRAAEASSLASRFNLQIGLKVISFLAPMLTKIDTVSDFSCLFKCFVPHDKHLHLEEYVVLEPYIEGKFRYNFNFDLQKLYEDCSDLLSEEGDTDVRTKEKVLRASNFAQWPNLSEAFSHFTWHATRSLVICGLHGIFKDMVYTLTNPTIHSLSLQYGETDRGAAAIAEFFADHQCNNVCCEWEAYSPGHPLSQNIVPFNDIACQSEQVAPLRCNANPRRHSAAFTPSSKIASKQLNRISYPAHPDLLRIPDIAPTLNNQSDQHVNSRKISWQTISPSNQPEQEINTTYVCNKLVFPVKFSNQTSHERLLPSKFHSQILLSSKHESVTPFQFRSYHNLPVQPNCNTFYTNRENEPIRELGDDGQTTDSKDNKRVTPEEQPVVESAQEQLNPVSSEHSSKDQGSYYSCNPAEPSRLLRKDNGFQISLV</sequence>
<keyword evidence="3" id="KW-0547">Nucleotide-binding</keyword>
<dbReference type="InterPro" id="IPR011009">
    <property type="entry name" value="Kinase-like_dom_sf"/>
</dbReference>
<feature type="region of interest" description="Disordered" evidence="6">
    <location>
        <begin position="428"/>
        <end position="488"/>
    </location>
</feature>
<keyword evidence="1" id="KW-0723">Serine/threonine-protein kinase</keyword>
<evidence type="ECO:0000256" key="6">
    <source>
        <dbReference type="SAM" id="MobiDB-lite"/>
    </source>
</evidence>
<feature type="compositionally biased region" description="Basic and acidic residues" evidence="6">
    <location>
        <begin position="442"/>
        <end position="451"/>
    </location>
</feature>
<keyword evidence="8" id="KW-1185">Reference proteome</keyword>
<dbReference type="PANTHER" id="PTHR45992">
    <property type="entry name" value="EUKARYOTIC ELONGATION FACTOR 2 KINASE-RELATED"/>
    <property type="match status" value="1"/>
</dbReference>
<dbReference type="GO" id="GO:0004674">
    <property type="term" value="F:protein serine/threonine kinase activity"/>
    <property type="evidence" value="ECO:0007669"/>
    <property type="project" value="UniProtKB-KW"/>
</dbReference>
<dbReference type="OrthoDB" id="301415at2759"/>
<dbReference type="PANTHER" id="PTHR45992:SF11">
    <property type="entry name" value="ALPHA-TYPE PROTEIN KINASE DOMAIN-CONTAINING PROTEIN"/>
    <property type="match status" value="1"/>
</dbReference>
<proteinExistence type="predicted"/>
<keyword evidence="2" id="KW-0808">Transferase</keyword>
<keyword evidence="5" id="KW-0067">ATP-binding</keyword>
<dbReference type="GO" id="GO:0005524">
    <property type="term" value="F:ATP binding"/>
    <property type="evidence" value="ECO:0007669"/>
    <property type="project" value="UniProtKB-KW"/>
</dbReference>
<protein>
    <submittedName>
        <fullName evidence="9 10">Uncharacterized protein LOC129927482</fullName>
    </submittedName>
</protein>
<organism evidence="8 9">
    <name type="scientific">Biomphalaria glabrata</name>
    <name type="common">Bloodfluke planorb</name>
    <name type="synonym">Freshwater snail</name>
    <dbReference type="NCBI Taxonomy" id="6526"/>
    <lineage>
        <taxon>Eukaryota</taxon>
        <taxon>Metazoa</taxon>
        <taxon>Spiralia</taxon>
        <taxon>Lophotrochozoa</taxon>
        <taxon>Mollusca</taxon>
        <taxon>Gastropoda</taxon>
        <taxon>Heterobranchia</taxon>
        <taxon>Euthyneura</taxon>
        <taxon>Panpulmonata</taxon>
        <taxon>Hygrophila</taxon>
        <taxon>Lymnaeoidea</taxon>
        <taxon>Planorbidae</taxon>
        <taxon>Biomphalaria</taxon>
    </lineage>
</organism>
<evidence type="ECO:0000313" key="9">
    <source>
        <dbReference type="RefSeq" id="XP_055892934.1"/>
    </source>
</evidence>
<evidence type="ECO:0000256" key="2">
    <source>
        <dbReference type="ARBA" id="ARBA00022679"/>
    </source>
</evidence>
<gene>
    <name evidence="9 10" type="primary">LOC129927482</name>
</gene>
<feature type="domain" description="Alpha-type protein kinase" evidence="7">
    <location>
        <begin position="1"/>
        <end position="274"/>
    </location>
</feature>
<dbReference type="SMART" id="SM00811">
    <property type="entry name" value="Alpha_kinase"/>
    <property type="match status" value="1"/>
</dbReference>
<dbReference type="InterPro" id="IPR004166">
    <property type="entry name" value="a-kinase_dom"/>
</dbReference>
<dbReference type="Gene3D" id="3.20.200.10">
    <property type="entry name" value="MHCK/EF2 kinase"/>
    <property type="match status" value="1"/>
</dbReference>
<evidence type="ECO:0000256" key="3">
    <source>
        <dbReference type="ARBA" id="ARBA00022741"/>
    </source>
</evidence>
<evidence type="ECO:0000313" key="8">
    <source>
        <dbReference type="Proteomes" id="UP001165740"/>
    </source>
</evidence>
<evidence type="ECO:0000256" key="5">
    <source>
        <dbReference type="ARBA" id="ARBA00022840"/>
    </source>
</evidence>
<evidence type="ECO:0000313" key="10">
    <source>
        <dbReference type="RefSeq" id="XP_055892935.1"/>
    </source>
</evidence>
<dbReference type="RefSeq" id="XP_055892935.1">
    <property type="nucleotide sequence ID" value="XM_056036960.1"/>
</dbReference>